<reference evidence="1" key="1">
    <citation type="submission" date="2023-08" db="EMBL/GenBank/DDBJ databases">
        <authorList>
            <person name="Alioto T."/>
            <person name="Alioto T."/>
            <person name="Gomez Garrido J."/>
        </authorList>
    </citation>
    <scope>NUCLEOTIDE SEQUENCE</scope>
</reference>
<dbReference type="AlphaFoldDB" id="A0AA36EXE8"/>
<sequence length="72" mass="8392">MFKHDCDGFSNRIQCRILTNADITHKPILIEWRQIVNKARASGPHVAQYGGARMCVKLRWQEYEKKSFIKSA</sequence>
<dbReference type="Proteomes" id="UP001162480">
    <property type="component" value="Chromosome 2"/>
</dbReference>
<keyword evidence="2" id="KW-1185">Reference proteome</keyword>
<name>A0AA36EXE8_OCTVU</name>
<protein>
    <submittedName>
        <fullName evidence="1">Uncharacterized protein</fullName>
    </submittedName>
</protein>
<proteinExistence type="predicted"/>
<accession>A0AA36EXE8</accession>
<evidence type="ECO:0000313" key="2">
    <source>
        <dbReference type="Proteomes" id="UP001162480"/>
    </source>
</evidence>
<gene>
    <name evidence="1" type="ORF">OCTVUL_1B025993</name>
</gene>
<evidence type="ECO:0000313" key="1">
    <source>
        <dbReference type="EMBL" id="CAI9717861.1"/>
    </source>
</evidence>
<dbReference type="EMBL" id="OX597815">
    <property type="protein sequence ID" value="CAI9717861.1"/>
    <property type="molecule type" value="Genomic_DNA"/>
</dbReference>
<organism evidence="1 2">
    <name type="scientific">Octopus vulgaris</name>
    <name type="common">Common octopus</name>
    <dbReference type="NCBI Taxonomy" id="6645"/>
    <lineage>
        <taxon>Eukaryota</taxon>
        <taxon>Metazoa</taxon>
        <taxon>Spiralia</taxon>
        <taxon>Lophotrochozoa</taxon>
        <taxon>Mollusca</taxon>
        <taxon>Cephalopoda</taxon>
        <taxon>Coleoidea</taxon>
        <taxon>Octopodiformes</taxon>
        <taxon>Octopoda</taxon>
        <taxon>Incirrata</taxon>
        <taxon>Octopodidae</taxon>
        <taxon>Octopus</taxon>
    </lineage>
</organism>